<feature type="signal peptide" evidence="2">
    <location>
        <begin position="1"/>
        <end position="21"/>
    </location>
</feature>
<protein>
    <submittedName>
        <fullName evidence="4">Membrane protein</fullName>
    </submittedName>
</protein>
<gene>
    <name evidence="4" type="ORF">RT97_00490</name>
</gene>
<feature type="domain" description="DUF4124" evidence="3">
    <location>
        <begin position="11"/>
        <end position="59"/>
    </location>
</feature>
<feature type="compositionally biased region" description="Low complexity" evidence="1">
    <location>
        <begin position="60"/>
        <end position="91"/>
    </location>
</feature>
<organism evidence="4 5">
    <name type="scientific">Variovorax paradoxus</name>
    <dbReference type="NCBI Taxonomy" id="34073"/>
    <lineage>
        <taxon>Bacteria</taxon>
        <taxon>Pseudomonadati</taxon>
        <taxon>Pseudomonadota</taxon>
        <taxon>Betaproteobacteria</taxon>
        <taxon>Burkholderiales</taxon>
        <taxon>Comamonadaceae</taxon>
        <taxon>Variovorax</taxon>
    </lineage>
</organism>
<dbReference type="AlphaFoldDB" id="A0A0D0N6Z5"/>
<feature type="compositionally biased region" description="Basic and acidic residues" evidence="1">
    <location>
        <begin position="155"/>
        <end position="166"/>
    </location>
</feature>
<proteinExistence type="predicted"/>
<evidence type="ECO:0000259" key="3">
    <source>
        <dbReference type="Pfam" id="PF13511"/>
    </source>
</evidence>
<dbReference type="Pfam" id="PF13511">
    <property type="entry name" value="DUF4124"/>
    <property type="match status" value="1"/>
</dbReference>
<keyword evidence="2" id="KW-0732">Signal</keyword>
<dbReference type="RefSeq" id="WP_042576824.1">
    <property type="nucleotide sequence ID" value="NZ_JXQQ01000003.1"/>
</dbReference>
<dbReference type="EMBL" id="JXQQ01000003">
    <property type="protein sequence ID" value="KIQ37145.1"/>
    <property type="molecule type" value="Genomic_DNA"/>
</dbReference>
<dbReference type="InterPro" id="IPR025392">
    <property type="entry name" value="DUF4124"/>
</dbReference>
<evidence type="ECO:0000256" key="2">
    <source>
        <dbReference type="SAM" id="SignalP"/>
    </source>
</evidence>
<sequence>MKFMHWLLVGCVVALPLSASAQWQWIDKNGKKVFSDQAPPPDIPEKNILRRSGTPPPRPGTGVSLPEAPAAEGTEAAAAKPRESAAAPKPSGVDKELEEKTKKAEAEEKAKRAAEEAKVAKAKADNCARAREGKSTLDSGIRIAKVNAKGEREIMDDGARAAEQKRVQSVIDSDCK</sequence>
<feature type="chain" id="PRO_5002228667" evidence="2">
    <location>
        <begin position="22"/>
        <end position="176"/>
    </location>
</feature>
<feature type="region of interest" description="Disordered" evidence="1">
    <location>
        <begin position="32"/>
        <end position="135"/>
    </location>
</feature>
<evidence type="ECO:0000256" key="1">
    <source>
        <dbReference type="SAM" id="MobiDB-lite"/>
    </source>
</evidence>
<dbReference type="Proteomes" id="UP000032067">
    <property type="component" value="Unassembled WGS sequence"/>
</dbReference>
<name>A0A0D0N6Z5_VARPD</name>
<reference evidence="4 5" key="1">
    <citation type="submission" date="2014-12" db="EMBL/GenBank/DDBJ databases">
        <title>16Stimator: statistical estimation of ribosomal gene copy numbers from draft genome assemblies.</title>
        <authorList>
            <person name="Perisin M.A."/>
            <person name="Vetter M."/>
            <person name="Gilbert J.A."/>
            <person name="Bergelson J."/>
        </authorList>
    </citation>
    <scope>NUCLEOTIDE SEQUENCE [LARGE SCALE GENOMIC DNA]</scope>
    <source>
        <strain evidence="4 5">MEDvA23</strain>
    </source>
</reference>
<feature type="compositionally biased region" description="Basic and acidic residues" evidence="1">
    <location>
        <begin position="92"/>
        <end position="135"/>
    </location>
</feature>
<comment type="caution">
    <text evidence="4">The sequence shown here is derived from an EMBL/GenBank/DDBJ whole genome shotgun (WGS) entry which is preliminary data.</text>
</comment>
<accession>A0A0D0N6Z5</accession>
<dbReference type="OrthoDB" id="9181422at2"/>
<evidence type="ECO:0000313" key="4">
    <source>
        <dbReference type="EMBL" id="KIQ37145.1"/>
    </source>
</evidence>
<feature type="region of interest" description="Disordered" evidence="1">
    <location>
        <begin position="155"/>
        <end position="176"/>
    </location>
</feature>
<evidence type="ECO:0000313" key="5">
    <source>
        <dbReference type="Proteomes" id="UP000032067"/>
    </source>
</evidence>